<gene>
    <name evidence="1" type="ORF">Ade02nite_35090</name>
</gene>
<sequence>MAVRNVTATVASHRSRPVIRMTAQAGRRRPATAGAAVAADVEEVMPVRLAGAAPLHFPRKR</sequence>
<protein>
    <submittedName>
        <fullName evidence="1">Uncharacterized protein</fullName>
    </submittedName>
</protein>
<proteinExistence type="predicted"/>
<name>A0ABQ3Y4G4_9ACTN</name>
<evidence type="ECO:0000313" key="1">
    <source>
        <dbReference type="EMBL" id="GID74868.1"/>
    </source>
</evidence>
<dbReference type="Proteomes" id="UP000609879">
    <property type="component" value="Unassembled WGS sequence"/>
</dbReference>
<reference evidence="1 2" key="1">
    <citation type="submission" date="2021-01" db="EMBL/GenBank/DDBJ databases">
        <title>Whole genome shotgun sequence of Actinoplanes deccanensis NBRC 13994.</title>
        <authorList>
            <person name="Komaki H."/>
            <person name="Tamura T."/>
        </authorList>
    </citation>
    <scope>NUCLEOTIDE SEQUENCE [LARGE SCALE GENOMIC DNA]</scope>
    <source>
        <strain evidence="1 2">NBRC 13994</strain>
    </source>
</reference>
<dbReference type="EMBL" id="BOMI01000066">
    <property type="protein sequence ID" value="GID74868.1"/>
    <property type="molecule type" value="Genomic_DNA"/>
</dbReference>
<evidence type="ECO:0000313" key="2">
    <source>
        <dbReference type="Proteomes" id="UP000609879"/>
    </source>
</evidence>
<keyword evidence="2" id="KW-1185">Reference proteome</keyword>
<accession>A0ABQ3Y4G4</accession>
<organism evidence="1 2">
    <name type="scientific">Paractinoplanes deccanensis</name>
    <dbReference type="NCBI Taxonomy" id="113561"/>
    <lineage>
        <taxon>Bacteria</taxon>
        <taxon>Bacillati</taxon>
        <taxon>Actinomycetota</taxon>
        <taxon>Actinomycetes</taxon>
        <taxon>Micromonosporales</taxon>
        <taxon>Micromonosporaceae</taxon>
        <taxon>Paractinoplanes</taxon>
    </lineage>
</organism>
<comment type="caution">
    <text evidence="1">The sequence shown here is derived from an EMBL/GenBank/DDBJ whole genome shotgun (WGS) entry which is preliminary data.</text>
</comment>